<keyword evidence="2" id="KW-0732">Signal</keyword>
<dbReference type="InterPro" id="IPR050261">
    <property type="entry name" value="FrsA_esterase"/>
</dbReference>
<dbReference type="Proteomes" id="UP000198767">
    <property type="component" value="Unassembled WGS sequence"/>
</dbReference>
<feature type="chain" id="PRO_5011488857" evidence="2">
    <location>
        <begin position="21"/>
        <end position="337"/>
    </location>
</feature>
<evidence type="ECO:0000256" key="2">
    <source>
        <dbReference type="SAM" id="SignalP"/>
    </source>
</evidence>
<dbReference type="InterPro" id="IPR016986">
    <property type="entry name" value="UCP031982_abhydr"/>
</dbReference>
<dbReference type="GO" id="GO:0052689">
    <property type="term" value="F:carboxylic ester hydrolase activity"/>
    <property type="evidence" value="ECO:0007669"/>
    <property type="project" value="UniProtKB-ARBA"/>
</dbReference>
<keyword evidence="1 3" id="KW-0378">Hydrolase</keyword>
<proteinExistence type="predicted"/>
<sequence length="337" mass="34816">MKRLAFLSLIALTAAVPAAADMLPGYDRFDLQADHRARPIAASIWYPAANATYPAPVGDGPIFEPGFAFIGPAVAAGKHPLVILSHGSGGNADALAWLSSGLVAQGAIVLAVNHPGSTSGDSSPRRSVDLSARATDLSAALDMILTDPAFVPFIDQKHIGVVGFSLGGATALGLAGVRFEGAKQDENCTTGPEAADCAFFHLGGVQFSDHPGFDKNARDARITKAVVIDPGFGRAADPASFKDAIPGITLINLGQEDRLNAADVGPNGNQLASHLPDTTYVEIAPANHFTFLGTCKEGAAQMLEDYGDDPICTDPKGTNRAAVHIELINTIASGLGL</sequence>
<evidence type="ECO:0000313" key="4">
    <source>
        <dbReference type="Proteomes" id="UP000198767"/>
    </source>
</evidence>
<dbReference type="SUPFAM" id="SSF53474">
    <property type="entry name" value="alpha/beta-Hydrolases"/>
    <property type="match status" value="1"/>
</dbReference>
<feature type="signal peptide" evidence="2">
    <location>
        <begin position="1"/>
        <end position="20"/>
    </location>
</feature>
<name>A0A1G5QIK4_9RHOB</name>
<gene>
    <name evidence="3" type="ORF">SAMN04488118_104187</name>
</gene>
<dbReference type="PANTHER" id="PTHR22946">
    <property type="entry name" value="DIENELACTONE HYDROLASE DOMAIN-CONTAINING PROTEIN-RELATED"/>
    <property type="match status" value="1"/>
</dbReference>
<dbReference type="RefSeq" id="WP_090217932.1">
    <property type="nucleotide sequence ID" value="NZ_CANLDO010000004.1"/>
</dbReference>
<reference evidence="3 4" key="1">
    <citation type="submission" date="2016-10" db="EMBL/GenBank/DDBJ databases">
        <authorList>
            <person name="de Groot N.N."/>
        </authorList>
    </citation>
    <scope>NUCLEOTIDE SEQUENCE [LARGE SCALE GENOMIC DNA]</scope>
    <source>
        <strain evidence="3 4">U95</strain>
    </source>
</reference>
<evidence type="ECO:0000313" key="3">
    <source>
        <dbReference type="EMBL" id="SCZ61009.1"/>
    </source>
</evidence>
<dbReference type="PANTHER" id="PTHR22946:SF9">
    <property type="entry name" value="POLYKETIDE TRANSFERASE AF380"/>
    <property type="match status" value="1"/>
</dbReference>
<dbReference type="EMBL" id="FMWG01000004">
    <property type="protein sequence ID" value="SCZ61009.1"/>
    <property type="molecule type" value="Genomic_DNA"/>
</dbReference>
<dbReference type="Gene3D" id="3.40.50.1820">
    <property type="entry name" value="alpha/beta hydrolase"/>
    <property type="match status" value="1"/>
</dbReference>
<dbReference type="InterPro" id="IPR029058">
    <property type="entry name" value="AB_hydrolase_fold"/>
</dbReference>
<dbReference type="OrthoDB" id="9814760at2"/>
<organism evidence="3 4">
    <name type="scientific">Epibacterium ulvae</name>
    <dbReference type="NCBI Taxonomy" id="1156985"/>
    <lineage>
        <taxon>Bacteria</taxon>
        <taxon>Pseudomonadati</taxon>
        <taxon>Pseudomonadota</taxon>
        <taxon>Alphaproteobacteria</taxon>
        <taxon>Rhodobacterales</taxon>
        <taxon>Roseobacteraceae</taxon>
        <taxon>Epibacterium</taxon>
    </lineage>
</organism>
<keyword evidence="4" id="KW-1185">Reference proteome</keyword>
<dbReference type="AlphaFoldDB" id="A0A1G5QIK4"/>
<evidence type="ECO:0000256" key="1">
    <source>
        <dbReference type="ARBA" id="ARBA00022801"/>
    </source>
</evidence>
<dbReference type="PIRSF" id="PIRSF031982">
    <property type="entry name" value="UCP031982_abhydr"/>
    <property type="match status" value="1"/>
</dbReference>
<protein>
    <submittedName>
        <fullName evidence="3">Predicted dienelactone hydrolase</fullName>
    </submittedName>
</protein>
<accession>A0A1G5QIK4</accession>
<dbReference type="STRING" id="1156985.SAMN04488118_104187"/>